<organism evidence="8 9">
    <name type="scientific">Elysia crispata</name>
    <name type="common">lettuce slug</name>
    <dbReference type="NCBI Taxonomy" id="231223"/>
    <lineage>
        <taxon>Eukaryota</taxon>
        <taxon>Metazoa</taxon>
        <taxon>Spiralia</taxon>
        <taxon>Lophotrochozoa</taxon>
        <taxon>Mollusca</taxon>
        <taxon>Gastropoda</taxon>
        <taxon>Heterobranchia</taxon>
        <taxon>Euthyneura</taxon>
        <taxon>Panpulmonata</taxon>
        <taxon>Sacoglossa</taxon>
        <taxon>Placobranchoidea</taxon>
        <taxon>Plakobranchidae</taxon>
        <taxon>Elysia</taxon>
    </lineage>
</organism>
<sequence length="507" mass="55453">MPWTRQKCVQYCSIVGAHLVMAPLSFLWIYGNLYAYMDSYFRLSCHGACADSDPQWILSIYLGSGCPGALSTKFLTDRLGQKWTGVMAAVIINASLLGSAWTVQVSVAWTVVVMGVTLGWGVGINLSIAYQNVSGWSPNRASIFMATITSFPSALSMIQNQLITSFVNPHNSVADVIVGPKTYFSQPQILERVPKAIIMYACVNLALQVIGYFLMTSSPQTSQSSSSPSNHDTNENECGKSCNDHTDLEWTVESTHNRGRKAVGHEVKHYGSRSDNADLPDMSEAAKSPEQSMFDPEISSVISKSEDEIQFLSLKPLEVLKTPVFYVLLLFGTAQTFALMVKGNYYKQFGLLYIADDQFLTLVGTILPIATSVARLGYGLLISKHIISIKDCAAISLAINTLLCAFWFFIPRINKILYMLFVMCLALAQSSYYVILPSGCLRCFGPKYFSTNFGLLSASVLIVGILGPLFISSLLHVLGWAGLFTATAILGSAALVCALFTEFKTVL</sequence>
<feature type="transmembrane region" description="Helical" evidence="7">
    <location>
        <begin position="12"/>
        <end position="36"/>
    </location>
</feature>
<feature type="transmembrane region" description="Helical" evidence="7">
    <location>
        <begin position="393"/>
        <end position="410"/>
    </location>
</feature>
<dbReference type="Proteomes" id="UP001283361">
    <property type="component" value="Unassembled WGS sequence"/>
</dbReference>
<keyword evidence="9" id="KW-1185">Reference proteome</keyword>
<dbReference type="Gene3D" id="1.20.1250.20">
    <property type="entry name" value="MFS general substrate transporter like domains"/>
    <property type="match status" value="2"/>
</dbReference>
<dbReference type="GO" id="GO:0016020">
    <property type="term" value="C:membrane"/>
    <property type="evidence" value="ECO:0007669"/>
    <property type="project" value="UniProtKB-SubCell"/>
</dbReference>
<feature type="transmembrane region" description="Helical" evidence="7">
    <location>
        <begin position="416"/>
        <end position="436"/>
    </location>
</feature>
<dbReference type="AlphaFoldDB" id="A0AAE0XYJ1"/>
<name>A0AAE0XYJ1_9GAST</name>
<protein>
    <recommendedName>
        <fullName evidence="10">Major facilitator superfamily (MFS) profile domain-containing protein</fullName>
    </recommendedName>
</protein>
<evidence type="ECO:0008006" key="10">
    <source>
        <dbReference type="Google" id="ProtNLM"/>
    </source>
</evidence>
<evidence type="ECO:0000256" key="3">
    <source>
        <dbReference type="ARBA" id="ARBA00022692"/>
    </source>
</evidence>
<keyword evidence="5 7" id="KW-0472">Membrane</keyword>
<feature type="transmembrane region" description="Helical" evidence="7">
    <location>
        <begin position="56"/>
        <end position="76"/>
    </location>
</feature>
<evidence type="ECO:0000256" key="6">
    <source>
        <dbReference type="SAM" id="MobiDB-lite"/>
    </source>
</evidence>
<evidence type="ECO:0000256" key="1">
    <source>
        <dbReference type="ARBA" id="ARBA00004141"/>
    </source>
</evidence>
<dbReference type="InterPro" id="IPR036259">
    <property type="entry name" value="MFS_trans_sf"/>
</dbReference>
<dbReference type="PANTHER" id="PTHR43385:SF1">
    <property type="entry name" value="RIBOFLAVIN TRANSPORTER RIBJ"/>
    <property type="match status" value="1"/>
</dbReference>
<evidence type="ECO:0000256" key="7">
    <source>
        <dbReference type="SAM" id="Phobius"/>
    </source>
</evidence>
<accession>A0AAE0XYJ1</accession>
<gene>
    <name evidence="8" type="ORF">RRG08_005057</name>
</gene>
<evidence type="ECO:0000313" key="9">
    <source>
        <dbReference type="Proteomes" id="UP001283361"/>
    </source>
</evidence>
<feature type="transmembrane region" description="Helical" evidence="7">
    <location>
        <begin position="324"/>
        <end position="341"/>
    </location>
</feature>
<feature type="transmembrane region" description="Helical" evidence="7">
    <location>
        <begin position="477"/>
        <end position="501"/>
    </location>
</feature>
<feature type="transmembrane region" description="Helical" evidence="7">
    <location>
        <begin position="141"/>
        <end position="158"/>
    </location>
</feature>
<dbReference type="PANTHER" id="PTHR43385">
    <property type="entry name" value="RIBOFLAVIN TRANSPORTER RIBJ"/>
    <property type="match status" value="1"/>
</dbReference>
<comment type="caution">
    <text evidence="8">The sequence shown here is derived from an EMBL/GenBank/DDBJ whole genome shotgun (WGS) entry which is preliminary data.</text>
</comment>
<reference evidence="8" key="1">
    <citation type="journal article" date="2023" name="G3 (Bethesda)">
        <title>A reference genome for the long-term kleptoplast-retaining sea slug Elysia crispata morphotype clarki.</title>
        <authorList>
            <person name="Eastman K.E."/>
            <person name="Pendleton A.L."/>
            <person name="Shaikh M.A."/>
            <person name="Suttiyut T."/>
            <person name="Ogas R."/>
            <person name="Tomko P."/>
            <person name="Gavelis G."/>
            <person name="Widhalm J.R."/>
            <person name="Wisecaver J.H."/>
        </authorList>
    </citation>
    <scope>NUCLEOTIDE SEQUENCE</scope>
    <source>
        <strain evidence="8">ECLA1</strain>
    </source>
</reference>
<dbReference type="EMBL" id="JAWDGP010007302">
    <property type="protein sequence ID" value="KAK3726452.1"/>
    <property type="molecule type" value="Genomic_DNA"/>
</dbReference>
<evidence type="ECO:0000313" key="8">
    <source>
        <dbReference type="EMBL" id="KAK3726452.1"/>
    </source>
</evidence>
<evidence type="ECO:0000256" key="5">
    <source>
        <dbReference type="ARBA" id="ARBA00023136"/>
    </source>
</evidence>
<proteinExistence type="predicted"/>
<evidence type="ECO:0000256" key="2">
    <source>
        <dbReference type="ARBA" id="ARBA00022448"/>
    </source>
</evidence>
<dbReference type="SUPFAM" id="SSF103473">
    <property type="entry name" value="MFS general substrate transporter"/>
    <property type="match status" value="1"/>
</dbReference>
<comment type="subcellular location">
    <subcellularLocation>
        <location evidence="1">Membrane</location>
        <topology evidence="1">Multi-pass membrane protein</topology>
    </subcellularLocation>
</comment>
<feature type="region of interest" description="Disordered" evidence="6">
    <location>
        <begin position="264"/>
        <end position="294"/>
    </location>
</feature>
<feature type="transmembrane region" description="Helical" evidence="7">
    <location>
        <begin position="107"/>
        <end position="129"/>
    </location>
</feature>
<keyword evidence="2" id="KW-0813">Transport</keyword>
<feature type="transmembrane region" description="Helical" evidence="7">
    <location>
        <begin position="448"/>
        <end position="471"/>
    </location>
</feature>
<feature type="transmembrane region" description="Helical" evidence="7">
    <location>
        <begin position="361"/>
        <end position="381"/>
    </location>
</feature>
<keyword evidence="3 7" id="KW-0812">Transmembrane</keyword>
<dbReference type="InterPro" id="IPR052983">
    <property type="entry name" value="MFS_Riboflavin_Transporter"/>
</dbReference>
<keyword evidence="4 7" id="KW-1133">Transmembrane helix</keyword>
<feature type="region of interest" description="Disordered" evidence="6">
    <location>
        <begin position="221"/>
        <end position="240"/>
    </location>
</feature>
<evidence type="ECO:0000256" key="4">
    <source>
        <dbReference type="ARBA" id="ARBA00022989"/>
    </source>
</evidence>
<feature type="transmembrane region" description="Helical" evidence="7">
    <location>
        <begin position="83"/>
        <end position="101"/>
    </location>
</feature>
<feature type="transmembrane region" description="Helical" evidence="7">
    <location>
        <begin position="197"/>
        <end position="215"/>
    </location>
</feature>